<feature type="region of interest" description="Disordered" evidence="4">
    <location>
        <begin position="380"/>
        <end position="417"/>
    </location>
</feature>
<evidence type="ECO:0000313" key="7">
    <source>
        <dbReference type="EMBL" id="OAR05459.1"/>
    </source>
</evidence>
<dbReference type="EMBL" id="PEBV01000031">
    <property type="protein sequence ID" value="PTQ51943.1"/>
    <property type="molecule type" value="Genomic_DNA"/>
</dbReference>
<sequence>MEERIWRVLVFYSDYGDGHRHAAQAIAEGIRARDPAVDVVVHDFMRETHPFLHPLMQRAFLGALKFFPKVYRLAYRRTQEQTEAPLLDWLTSLGEKRLLEHVAKTKPDIVVSTHPFAARGMAHLVREGWVDVPAVTVITDHSDHRYWLAEGTSLYLVGSETLKRRLEELGVPESEVAATGIPVSLRFGEAPSRTAARAHLGLPAAQPVVMVMGGGFGLLHDALKLLRALQATGAEILLVAGRNERLKKEVERRVRRGRLRVRAYGYVERIERLMAAADVLVTKPGGLTTAEALALGLPMVLYSSLPGQEEDNARFLVSGGAAVRAETPEEAAAAVGALLASPERLAALRRAAAALGRPEAALEAADKILQLMRNPRSVPVRLRPRRSAAKTPVRPAAPWPAPEWPAPQLEGTPRFAH</sequence>
<dbReference type="EC" id="2.4.-.-" evidence="6"/>
<keyword evidence="9" id="KW-1185">Reference proteome</keyword>
<evidence type="ECO:0000313" key="9">
    <source>
        <dbReference type="Proteomes" id="UP000243024"/>
    </source>
</evidence>
<keyword evidence="2 6" id="KW-0328">Glycosyltransferase</keyword>
<comment type="similarity">
    <text evidence="1">Belongs to the glycosyltransferase 28 family.</text>
</comment>
<dbReference type="PANTHER" id="PTHR43025:SF3">
    <property type="entry name" value="MONOGALACTOSYLDIACYLGLYCEROL SYNTHASE 1, CHLOROPLASTIC"/>
    <property type="match status" value="1"/>
</dbReference>
<feature type="domain" description="Diacylglycerol glucosyltransferase N-terminal" evidence="5">
    <location>
        <begin position="19"/>
        <end position="183"/>
    </location>
</feature>
<dbReference type="Proteomes" id="UP000244180">
    <property type="component" value="Unassembled WGS sequence"/>
</dbReference>
<dbReference type="EMBL" id="JXBB01000001">
    <property type="protein sequence ID" value="OAR05459.1"/>
    <property type="molecule type" value="Genomic_DNA"/>
</dbReference>
<dbReference type="GO" id="GO:0009247">
    <property type="term" value="P:glycolipid biosynthetic process"/>
    <property type="evidence" value="ECO:0007669"/>
    <property type="project" value="InterPro"/>
</dbReference>
<dbReference type="PANTHER" id="PTHR43025">
    <property type="entry name" value="MONOGALACTOSYLDIACYLGLYCEROL SYNTHASE"/>
    <property type="match status" value="1"/>
</dbReference>
<dbReference type="Proteomes" id="UP000748108">
    <property type="component" value="Unassembled WGS sequence"/>
</dbReference>
<keyword evidence="3 6" id="KW-0808">Transferase</keyword>
<evidence type="ECO:0000313" key="10">
    <source>
        <dbReference type="Proteomes" id="UP000244180"/>
    </source>
</evidence>
<dbReference type="STRING" id="1484.SA87_11240"/>
<evidence type="ECO:0000256" key="3">
    <source>
        <dbReference type="ARBA" id="ARBA00022679"/>
    </source>
</evidence>
<dbReference type="AlphaFoldDB" id="A0A179IU57"/>
<protein>
    <submittedName>
        <fullName evidence="6">Glycosyltransferase</fullName>
        <ecNumber evidence="6">2.4.-.-</ecNumber>
    </submittedName>
    <submittedName>
        <fullName evidence="8">UDP-N-acetylglucosamine--N-acetylmuramyl-(Pentapeptide) pyrophosphoryl-undecaprenol N-acetylglucosamine transferase</fullName>
    </submittedName>
</protein>
<reference evidence="8 10" key="2">
    <citation type="submission" date="2017-08" db="EMBL/GenBank/DDBJ databases">
        <title>Burning lignite coal seam in the remote Altai Mountains harbors a hydrogen-driven thermophilic microbial community.</title>
        <authorList>
            <person name="Kadnikov V.V."/>
            <person name="Mardanov A.V."/>
            <person name="Ivasenko D."/>
            <person name="Beletsky A.V."/>
            <person name="Karnachuk O.V."/>
            <person name="Ravin N.V."/>
        </authorList>
    </citation>
    <scope>NUCLEOTIDE SEQUENCE [LARGE SCALE GENOMIC DNA]</scope>
    <source>
        <strain evidence="8">AL33</strain>
    </source>
</reference>
<name>A0A179IU57_HYDSH</name>
<dbReference type="Pfam" id="PF13692">
    <property type="entry name" value="Glyco_trans_1_4"/>
    <property type="match status" value="1"/>
</dbReference>
<evidence type="ECO:0000259" key="5">
    <source>
        <dbReference type="Pfam" id="PF06925"/>
    </source>
</evidence>
<evidence type="ECO:0000256" key="2">
    <source>
        <dbReference type="ARBA" id="ARBA00022676"/>
    </source>
</evidence>
<dbReference type="GO" id="GO:0016020">
    <property type="term" value="C:membrane"/>
    <property type="evidence" value="ECO:0007669"/>
    <property type="project" value="GOC"/>
</dbReference>
<dbReference type="InterPro" id="IPR009695">
    <property type="entry name" value="Diacylglyc_glucosyltr_N"/>
</dbReference>
<evidence type="ECO:0000256" key="1">
    <source>
        <dbReference type="ARBA" id="ARBA00006962"/>
    </source>
</evidence>
<gene>
    <name evidence="8" type="ORF">HSCHL_0728</name>
    <name evidence="6" type="ORF">KM312_09965</name>
    <name evidence="7" type="ORF">SA87_11240</name>
</gene>
<proteinExistence type="inferred from homology"/>
<dbReference type="Gene3D" id="3.40.50.2000">
    <property type="entry name" value="Glycogen Phosphorylase B"/>
    <property type="match status" value="1"/>
</dbReference>
<evidence type="ECO:0000313" key="8">
    <source>
        <dbReference type="EMBL" id="PTQ51943.1"/>
    </source>
</evidence>
<evidence type="ECO:0000313" key="6">
    <source>
        <dbReference type="EMBL" id="MBT9282950.1"/>
    </source>
</evidence>
<accession>A0A179IU57</accession>
<dbReference type="SUPFAM" id="SSF53756">
    <property type="entry name" value="UDP-Glycosyltransferase/glycogen phosphorylase"/>
    <property type="match status" value="1"/>
</dbReference>
<dbReference type="GO" id="GO:0016758">
    <property type="term" value="F:hexosyltransferase activity"/>
    <property type="evidence" value="ECO:0007669"/>
    <property type="project" value="InterPro"/>
</dbReference>
<dbReference type="EMBL" id="JAHHQF010000071">
    <property type="protein sequence ID" value="MBT9282950.1"/>
    <property type="molecule type" value="Genomic_DNA"/>
</dbReference>
<dbReference type="InterPro" id="IPR050519">
    <property type="entry name" value="Glycosyltransf_28_UgtP"/>
</dbReference>
<evidence type="ECO:0000256" key="4">
    <source>
        <dbReference type="SAM" id="MobiDB-lite"/>
    </source>
</evidence>
<dbReference type="Proteomes" id="UP000243024">
    <property type="component" value="Unassembled WGS sequence"/>
</dbReference>
<feature type="compositionally biased region" description="Pro residues" evidence="4">
    <location>
        <begin position="395"/>
        <end position="405"/>
    </location>
</feature>
<comment type="caution">
    <text evidence="7">The sequence shown here is derived from an EMBL/GenBank/DDBJ whole genome shotgun (WGS) entry which is preliminary data.</text>
</comment>
<reference evidence="6" key="3">
    <citation type="journal article" date="2021" name="Microbiology">
        <title>Metagenomic Analysis of the Microbial Community in the Underground Coal Fire Area (Kemerovo Region, Russia) Revealed Predominance of Thermophilic Members of the Phyla Deinococcus-thermus, Aquificae, and Firmicutes.</title>
        <authorList>
            <person name="Kadnikov V."/>
            <person name="Mardanov A.V."/>
            <person name="Beletsky A.V."/>
            <person name="Karnachuk O.V."/>
            <person name="Ravin N.V."/>
        </authorList>
    </citation>
    <scope>NUCLEOTIDE SEQUENCE</scope>
    <source>
        <strain evidence="6">RBS10-49</strain>
    </source>
</reference>
<dbReference type="OrthoDB" id="9815663at2"/>
<reference evidence="7 9" key="1">
    <citation type="submission" date="2015-09" db="EMBL/GenBank/DDBJ databases">
        <title>Draft genome sequence of Hydrogenibacillus schlegelii DSM 2000.</title>
        <authorList>
            <person name="Hemp J."/>
        </authorList>
    </citation>
    <scope>NUCLEOTIDE SEQUENCE [LARGE SCALE GENOMIC DNA]</scope>
    <source>
        <strain evidence="7 9">MA 48</strain>
    </source>
</reference>
<dbReference type="Pfam" id="PF06925">
    <property type="entry name" value="MGDG_synth"/>
    <property type="match status" value="1"/>
</dbReference>
<dbReference type="RefSeq" id="WP_066197538.1">
    <property type="nucleotide sequence ID" value="NZ_CBCSAS010000013.1"/>
</dbReference>
<organism evidence="7 9">
    <name type="scientific">Hydrogenibacillus schlegelii</name>
    <name type="common">Bacillus schlegelii</name>
    <dbReference type="NCBI Taxonomy" id="1484"/>
    <lineage>
        <taxon>Bacteria</taxon>
        <taxon>Bacillati</taxon>
        <taxon>Bacillota</taxon>
        <taxon>Bacilli</taxon>
        <taxon>Bacillales</taxon>
        <taxon>Bacillales Family X. Incertae Sedis</taxon>
        <taxon>Hydrogenibacillus</taxon>
    </lineage>
</organism>